<comment type="caution">
    <text evidence="1">The sequence shown here is derived from an EMBL/GenBank/DDBJ whole genome shotgun (WGS) entry which is preliminary data.</text>
</comment>
<dbReference type="EMBL" id="JAHRGL010000011">
    <property type="protein sequence ID" value="MBV2132020.1"/>
    <property type="molecule type" value="Genomic_DNA"/>
</dbReference>
<dbReference type="Proteomes" id="UP000813068">
    <property type="component" value="Unassembled WGS sequence"/>
</dbReference>
<protein>
    <submittedName>
        <fullName evidence="1">Carbon storage regulator</fullName>
    </submittedName>
</protein>
<accession>A0ABS6MT84</accession>
<sequence length="82" mass="9219">MGYLVLARHQGDQIRLTIDPGVDTEKLLKNLLRDGITLHIAEVESSRVRIAVEAPREVLVLREELVISGLNNDENHAEHCKP</sequence>
<organism evidence="1 2">
    <name type="scientific">Geopseudomonas aromaticivorans</name>
    <dbReference type="NCBI Taxonomy" id="2849492"/>
    <lineage>
        <taxon>Bacteria</taxon>
        <taxon>Pseudomonadati</taxon>
        <taxon>Pseudomonadota</taxon>
        <taxon>Gammaproteobacteria</taxon>
        <taxon>Pseudomonadales</taxon>
        <taxon>Pseudomonadaceae</taxon>
        <taxon>Geopseudomonas</taxon>
    </lineage>
</organism>
<keyword evidence="2" id="KW-1185">Reference proteome</keyword>
<gene>
    <name evidence="1" type="ORF">KRX52_04305</name>
</gene>
<evidence type="ECO:0000313" key="1">
    <source>
        <dbReference type="EMBL" id="MBV2132020.1"/>
    </source>
</evidence>
<reference evidence="1 2" key="1">
    <citation type="submission" date="2021-06" db="EMBL/GenBank/DDBJ databases">
        <title>Differences between aerobic and microaerobic xylene degrading microbial communities.</title>
        <authorList>
            <person name="Banerjee S."/>
            <person name="Tancsics A."/>
        </authorList>
    </citation>
    <scope>NUCLEOTIDE SEQUENCE [LARGE SCALE GENOMIC DNA]</scope>
    <source>
        <strain evidence="1 2">MAP12</strain>
    </source>
</reference>
<name>A0ABS6MT84_9GAMM</name>
<evidence type="ECO:0000313" key="2">
    <source>
        <dbReference type="Proteomes" id="UP000813068"/>
    </source>
</evidence>
<dbReference type="RefSeq" id="WP_217679933.1">
    <property type="nucleotide sequence ID" value="NZ_JAHRGL010000011.1"/>
</dbReference>
<dbReference type="Pfam" id="PF02599">
    <property type="entry name" value="CsrA"/>
    <property type="match status" value="1"/>
</dbReference>
<proteinExistence type="predicted"/>
<dbReference type="InterPro" id="IPR003751">
    <property type="entry name" value="CsrA"/>
</dbReference>